<protein>
    <submittedName>
        <fullName evidence="1">Uncharacterized protein</fullName>
    </submittedName>
</protein>
<proteinExistence type="predicted"/>
<dbReference type="AlphaFoldDB" id="A0A0E9QIY6"/>
<reference evidence="1" key="1">
    <citation type="submission" date="2014-11" db="EMBL/GenBank/DDBJ databases">
        <authorList>
            <person name="Amaro Gonzalez C."/>
        </authorList>
    </citation>
    <scope>NUCLEOTIDE SEQUENCE</scope>
</reference>
<name>A0A0E9QIY6_ANGAN</name>
<dbReference type="EMBL" id="GBXM01092105">
    <property type="protein sequence ID" value="JAH16472.1"/>
    <property type="molecule type" value="Transcribed_RNA"/>
</dbReference>
<reference evidence="1" key="2">
    <citation type="journal article" date="2015" name="Fish Shellfish Immunol.">
        <title>Early steps in the European eel (Anguilla anguilla)-Vibrio vulnificus interaction in the gills: Role of the RtxA13 toxin.</title>
        <authorList>
            <person name="Callol A."/>
            <person name="Pajuelo D."/>
            <person name="Ebbesson L."/>
            <person name="Teles M."/>
            <person name="MacKenzie S."/>
            <person name="Amaro C."/>
        </authorList>
    </citation>
    <scope>NUCLEOTIDE SEQUENCE</scope>
</reference>
<sequence length="66" mass="7867">MKKRRCRRSICPMISSVTPYSHRYLIQDRSGYCRRTEFLPCDPGTLLFWRGGEQGFLCSRYCARKQ</sequence>
<evidence type="ECO:0000313" key="1">
    <source>
        <dbReference type="EMBL" id="JAH16472.1"/>
    </source>
</evidence>
<organism evidence="1">
    <name type="scientific">Anguilla anguilla</name>
    <name type="common">European freshwater eel</name>
    <name type="synonym">Muraena anguilla</name>
    <dbReference type="NCBI Taxonomy" id="7936"/>
    <lineage>
        <taxon>Eukaryota</taxon>
        <taxon>Metazoa</taxon>
        <taxon>Chordata</taxon>
        <taxon>Craniata</taxon>
        <taxon>Vertebrata</taxon>
        <taxon>Euteleostomi</taxon>
        <taxon>Actinopterygii</taxon>
        <taxon>Neopterygii</taxon>
        <taxon>Teleostei</taxon>
        <taxon>Anguilliformes</taxon>
        <taxon>Anguillidae</taxon>
        <taxon>Anguilla</taxon>
    </lineage>
</organism>
<accession>A0A0E9QIY6</accession>